<dbReference type="InterPro" id="IPR029044">
    <property type="entry name" value="Nucleotide-diphossugar_trans"/>
</dbReference>
<dbReference type="EMBL" id="BAABAH010000006">
    <property type="protein sequence ID" value="GAA3818722.1"/>
    <property type="molecule type" value="Genomic_DNA"/>
</dbReference>
<dbReference type="PANTHER" id="PTHR10859:SF91">
    <property type="entry name" value="DOLICHYL-PHOSPHATE BETA-GLUCOSYLTRANSFERASE"/>
    <property type="match status" value="1"/>
</dbReference>
<keyword evidence="3 5" id="KW-1133">Transmembrane helix</keyword>
<name>A0ABP7IHM9_9ACTN</name>
<dbReference type="Pfam" id="PF00535">
    <property type="entry name" value="Glycos_transf_2"/>
    <property type="match status" value="1"/>
</dbReference>
<evidence type="ECO:0000256" key="3">
    <source>
        <dbReference type="ARBA" id="ARBA00022989"/>
    </source>
</evidence>
<reference evidence="9" key="1">
    <citation type="journal article" date="2019" name="Int. J. Syst. Evol. Microbiol.">
        <title>The Global Catalogue of Microorganisms (GCM) 10K type strain sequencing project: providing services to taxonomists for standard genome sequencing and annotation.</title>
        <authorList>
            <consortium name="The Broad Institute Genomics Platform"/>
            <consortium name="The Broad Institute Genome Sequencing Center for Infectious Disease"/>
            <person name="Wu L."/>
            <person name="Ma J."/>
        </authorList>
    </citation>
    <scope>NUCLEOTIDE SEQUENCE [LARGE SCALE GENOMIC DNA]</scope>
    <source>
        <strain evidence="9">JCM 16953</strain>
    </source>
</reference>
<dbReference type="SUPFAM" id="SSF53448">
    <property type="entry name" value="Nucleotide-diphospho-sugar transferases"/>
    <property type="match status" value="1"/>
</dbReference>
<keyword evidence="9" id="KW-1185">Reference proteome</keyword>
<comment type="subcellular location">
    <subcellularLocation>
        <location evidence="1">Membrane</location>
        <topology evidence="1">Multi-pass membrane protein</topology>
    </subcellularLocation>
</comment>
<feature type="transmembrane region" description="Helical" evidence="5">
    <location>
        <begin position="276"/>
        <end position="297"/>
    </location>
</feature>
<dbReference type="PANTHER" id="PTHR10859">
    <property type="entry name" value="GLYCOSYL TRANSFERASE"/>
    <property type="match status" value="1"/>
</dbReference>
<feature type="domain" description="GtrA/DPMS transmembrane" evidence="7">
    <location>
        <begin position="278"/>
        <end position="395"/>
    </location>
</feature>
<evidence type="ECO:0000313" key="8">
    <source>
        <dbReference type="EMBL" id="GAA3818722.1"/>
    </source>
</evidence>
<dbReference type="Pfam" id="PF04138">
    <property type="entry name" value="GtrA_DPMS_TM"/>
    <property type="match status" value="1"/>
</dbReference>
<evidence type="ECO:0000256" key="5">
    <source>
        <dbReference type="SAM" id="Phobius"/>
    </source>
</evidence>
<evidence type="ECO:0000256" key="2">
    <source>
        <dbReference type="ARBA" id="ARBA00022692"/>
    </source>
</evidence>
<gene>
    <name evidence="8" type="ORF">GCM10022242_20720</name>
</gene>
<feature type="transmembrane region" description="Helical" evidence="5">
    <location>
        <begin position="373"/>
        <end position="391"/>
    </location>
</feature>
<comment type="caution">
    <text evidence="8">The sequence shown here is derived from an EMBL/GenBank/DDBJ whole genome shotgun (WGS) entry which is preliminary data.</text>
</comment>
<evidence type="ECO:0000259" key="6">
    <source>
        <dbReference type="Pfam" id="PF00535"/>
    </source>
</evidence>
<accession>A0ABP7IHM9</accession>
<organism evidence="8 9">
    <name type="scientific">Nocardioides panacisoli</name>
    <dbReference type="NCBI Taxonomy" id="627624"/>
    <lineage>
        <taxon>Bacteria</taxon>
        <taxon>Bacillati</taxon>
        <taxon>Actinomycetota</taxon>
        <taxon>Actinomycetes</taxon>
        <taxon>Propionibacteriales</taxon>
        <taxon>Nocardioidaceae</taxon>
        <taxon>Nocardioides</taxon>
    </lineage>
</organism>
<feature type="transmembrane region" description="Helical" evidence="5">
    <location>
        <begin position="341"/>
        <end position="361"/>
    </location>
</feature>
<dbReference type="InterPro" id="IPR007267">
    <property type="entry name" value="GtrA_DPMS_TM"/>
</dbReference>
<protein>
    <submittedName>
        <fullName evidence="8">Bifunctional glycosyltransferase family 2/GtrA family protein</fullName>
    </submittedName>
</protein>
<evidence type="ECO:0000256" key="4">
    <source>
        <dbReference type="ARBA" id="ARBA00023136"/>
    </source>
</evidence>
<feature type="domain" description="Glycosyltransferase 2-like" evidence="6">
    <location>
        <begin position="23"/>
        <end position="189"/>
    </location>
</feature>
<dbReference type="InterPro" id="IPR001173">
    <property type="entry name" value="Glyco_trans_2-like"/>
</dbReference>
<evidence type="ECO:0000259" key="7">
    <source>
        <dbReference type="Pfam" id="PF04138"/>
    </source>
</evidence>
<evidence type="ECO:0000256" key="1">
    <source>
        <dbReference type="ARBA" id="ARBA00004141"/>
    </source>
</evidence>
<evidence type="ECO:0000313" key="9">
    <source>
        <dbReference type="Proteomes" id="UP001501821"/>
    </source>
</evidence>
<keyword evidence="4 5" id="KW-0472">Membrane</keyword>
<dbReference type="Proteomes" id="UP001501821">
    <property type="component" value="Unassembled WGS sequence"/>
</dbReference>
<dbReference type="RefSeq" id="WP_344775028.1">
    <property type="nucleotide sequence ID" value="NZ_BAABAH010000006.1"/>
</dbReference>
<keyword evidence="2 5" id="KW-0812">Transmembrane</keyword>
<sequence>MTATGELLRVPGELAPATVDLDLVVPVHNEAHVLEHAVRHLDEHLATQQPYAYVVTIVDNASTDGTWEVAQAVAAELPRVRAVRLDRKGRGRALRAAWELSSARVVGYMDVDLSTDLNAVLPLVAPLLSGHSDISIGTRLSTGSRVVRGPKRELISRGYNLLLRGFLAARFTDAQCGFKALRRDVAERLVPLVEDDGWFFDTELLLLAEEAGLRIHEVPVDWVDDPDSRVDVWRTARDDLRGMARVAARLVRGDVDLSGLRRPAAAPSRPALATQLARFAAVGVLSTALYLLLYLLARGTLGAQAANLVALLVTAVGNTAANRRFTFGVTTRAGAIRDHVAGLGAFAAGLALTSGSLALLHGSSPQSSRFAEISVLVVANAAATLLRFVVLRRAVLR</sequence>
<proteinExistence type="predicted"/>
<dbReference type="Gene3D" id="3.90.550.10">
    <property type="entry name" value="Spore Coat Polysaccharide Biosynthesis Protein SpsA, Chain A"/>
    <property type="match status" value="1"/>
</dbReference>